<organism evidence="2 3">
    <name type="scientific">Huiozyma naganishii (strain ATCC MYA-139 / BCRC 22969 / CBS 8797 / KCTC 17520 / NBRC 10181 / NCYC 3082 / Yp74L-3)</name>
    <name type="common">Yeast</name>
    <name type="synonym">Kazachstania naganishii</name>
    <dbReference type="NCBI Taxonomy" id="1071383"/>
    <lineage>
        <taxon>Eukaryota</taxon>
        <taxon>Fungi</taxon>
        <taxon>Dikarya</taxon>
        <taxon>Ascomycota</taxon>
        <taxon>Saccharomycotina</taxon>
        <taxon>Saccharomycetes</taxon>
        <taxon>Saccharomycetales</taxon>
        <taxon>Saccharomycetaceae</taxon>
        <taxon>Huiozyma</taxon>
    </lineage>
</organism>
<feature type="compositionally biased region" description="Acidic residues" evidence="1">
    <location>
        <begin position="261"/>
        <end position="271"/>
    </location>
</feature>
<reference evidence="2 3" key="1">
    <citation type="journal article" date="2011" name="Proc. Natl. Acad. Sci. U.S.A.">
        <title>Evolutionary erosion of yeast sex chromosomes by mating-type switching accidents.</title>
        <authorList>
            <person name="Gordon J.L."/>
            <person name="Armisen D."/>
            <person name="Proux-Wera E."/>
            <person name="Oheigeartaigh S.S."/>
            <person name="Byrne K.P."/>
            <person name="Wolfe K.H."/>
        </authorList>
    </citation>
    <scope>NUCLEOTIDE SEQUENCE [LARGE SCALE GENOMIC DNA]</scope>
    <source>
        <strain evidence="3">ATCC MYA-139 / BCRC 22969 / CBS 8797 / CCRC 22969 / KCTC 17520 / NBRC 10181 / NCYC 3082</strain>
    </source>
</reference>
<dbReference type="PANTHER" id="PTHR28265">
    <property type="entry name" value="MAINTENANCE OF TELOMERE CAPPING PROTEIN 1"/>
    <property type="match status" value="1"/>
</dbReference>
<keyword evidence="3" id="KW-1185">Reference proteome</keyword>
<dbReference type="OrthoDB" id="5594977at2759"/>
<evidence type="ECO:0000313" key="3">
    <source>
        <dbReference type="Proteomes" id="UP000006310"/>
    </source>
</evidence>
<feature type="compositionally biased region" description="Basic residues" evidence="1">
    <location>
        <begin position="96"/>
        <end position="105"/>
    </location>
</feature>
<dbReference type="RefSeq" id="XP_022466584.1">
    <property type="nucleotide sequence ID" value="XM_022610271.1"/>
</dbReference>
<sequence>MAVVEAAEALMSGHGEPEEQREQRVSREAEDVFEFLGSLPQGKAEQGREQEKGEGDGDVFEFLEELEKSNLSVGGKRGGEAGGEKQVTEKGTGKQRLLRRWKGKTQRSLNKNKGAEAAGEQEGEQSPAAPDSASPAGAFSLSNWWSASGSATVSQLWNRTTEQATTLTNKIAQEHLHDLQGSLPIKLDGSTISELARNLQKIVVGETEEVLRIHLVHDFVNVKYLQRHVEQKFDQVLSSQVQGGVRIFVDEWGRPGHRDAEDEDSEEEQERQDESHSASFNVFYGKVADGEKLAFANLDNAVKLFSKAHDEMLRQQRESTDGGSAPAQTPDSISDVFVSLLAIAPPERTDAENEPVKTTDAAVGGNFSFTVVLRDVSNDITTVTRSQGFPLQWLSWLEGSALPMQTGEDPTPGADADDDLDPREWVQGWAEDGLALALGVAAQNYVINRMGF</sequence>
<dbReference type="Pfam" id="PF10310">
    <property type="entry name" value="DUF5427"/>
    <property type="match status" value="1"/>
</dbReference>
<feature type="compositionally biased region" description="Low complexity" evidence="1">
    <location>
        <begin position="115"/>
        <end position="136"/>
    </location>
</feature>
<feature type="region of interest" description="Disordered" evidence="1">
    <location>
        <begin position="252"/>
        <end position="277"/>
    </location>
</feature>
<dbReference type="GeneID" id="34528094"/>
<dbReference type="AlphaFoldDB" id="J7S9W7"/>
<feature type="region of interest" description="Disordered" evidence="1">
    <location>
        <begin position="1"/>
        <end position="136"/>
    </location>
</feature>
<protein>
    <recommendedName>
        <fullName evidence="4">Maintenance of telomere capping protein 1</fullName>
    </recommendedName>
</protein>
<evidence type="ECO:0000313" key="2">
    <source>
        <dbReference type="EMBL" id="CCK72339.1"/>
    </source>
</evidence>
<dbReference type="PANTHER" id="PTHR28265:SF1">
    <property type="entry name" value="MAINTENANCE OF TELOMERE CAPPING PROTEIN 1"/>
    <property type="match status" value="1"/>
</dbReference>
<accession>J7S9W7</accession>
<dbReference type="OMA" id="RIHLVHD"/>
<dbReference type="EMBL" id="HE978323">
    <property type="protein sequence ID" value="CCK72339.1"/>
    <property type="molecule type" value="Genomic_DNA"/>
</dbReference>
<feature type="compositionally biased region" description="Basic and acidic residues" evidence="1">
    <location>
        <begin position="77"/>
        <end position="92"/>
    </location>
</feature>
<evidence type="ECO:0008006" key="4">
    <source>
        <dbReference type="Google" id="ProtNLM"/>
    </source>
</evidence>
<dbReference type="Proteomes" id="UP000006310">
    <property type="component" value="Chromosome 10"/>
</dbReference>
<evidence type="ECO:0000256" key="1">
    <source>
        <dbReference type="SAM" id="MobiDB-lite"/>
    </source>
</evidence>
<dbReference type="HOGENOM" id="CLU_042692_0_0_1"/>
<dbReference type="eggNOG" id="ENOG502QU4J">
    <property type="taxonomic scope" value="Eukaryota"/>
</dbReference>
<dbReference type="GO" id="GO:0005739">
    <property type="term" value="C:mitochondrion"/>
    <property type="evidence" value="ECO:0007669"/>
    <property type="project" value="EnsemblFungi"/>
</dbReference>
<dbReference type="InterPro" id="IPR018814">
    <property type="entry name" value="DUF5427"/>
</dbReference>
<feature type="compositionally biased region" description="Basic and acidic residues" evidence="1">
    <location>
        <begin position="45"/>
        <end position="55"/>
    </location>
</feature>
<gene>
    <name evidence="2" type="primary">KNAG0J02600</name>
    <name evidence="2" type="ordered locus">KNAG_0J02600</name>
</gene>
<feature type="compositionally biased region" description="Basic and acidic residues" evidence="1">
    <location>
        <begin position="15"/>
        <end position="30"/>
    </location>
</feature>
<proteinExistence type="predicted"/>
<reference evidence="3" key="2">
    <citation type="submission" date="2012-08" db="EMBL/GenBank/DDBJ databases">
        <title>Genome sequence of Kazachstania naganishii.</title>
        <authorList>
            <person name="Gordon J.L."/>
            <person name="Armisen D."/>
            <person name="Proux-Wera E."/>
            <person name="OhEigeartaigh S.S."/>
            <person name="Byrne K.P."/>
            <person name="Wolfe K.H."/>
        </authorList>
    </citation>
    <scope>NUCLEOTIDE SEQUENCE [LARGE SCALE GENOMIC DNA]</scope>
    <source>
        <strain evidence="3">ATCC MYA-139 / BCRC 22969 / CBS 8797 / CCRC 22969 / KCTC 17520 / NBRC 10181 / NCYC 3082</strain>
    </source>
</reference>
<name>J7S9W7_HUIN7</name>
<dbReference type="STRING" id="1071383.J7S9W7"/>
<dbReference type="KEGG" id="kng:KNAG_0J02600"/>